<dbReference type="GO" id="GO:0006508">
    <property type="term" value="P:proteolysis"/>
    <property type="evidence" value="ECO:0007669"/>
    <property type="project" value="UniProtKB-KW"/>
</dbReference>
<name>A0A3P3W4V1_9MICO</name>
<proteinExistence type="inferred from homology"/>
<comment type="similarity">
    <text evidence="1">Belongs to the peptidase S51 family.</text>
</comment>
<evidence type="ECO:0008006" key="7">
    <source>
        <dbReference type="Google" id="ProtNLM"/>
    </source>
</evidence>
<comment type="caution">
    <text evidence="5">The sequence shown here is derived from an EMBL/GenBank/DDBJ whole genome shotgun (WGS) entry which is preliminary data.</text>
</comment>
<protein>
    <recommendedName>
        <fullName evidence="7">Cyanophycinase</fullName>
    </recommendedName>
</protein>
<dbReference type="RefSeq" id="WP_124968804.1">
    <property type="nucleotide sequence ID" value="NZ_RQVS01000001.1"/>
</dbReference>
<dbReference type="EMBL" id="RQVS01000001">
    <property type="protein sequence ID" value="RRJ88679.1"/>
    <property type="molecule type" value="Genomic_DNA"/>
</dbReference>
<dbReference type="InterPro" id="IPR005320">
    <property type="entry name" value="Peptidase_S51"/>
</dbReference>
<dbReference type="AlphaFoldDB" id="A0A3P3W4V1"/>
<evidence type="ECO:0000256" key="3">
    <source>
        <dbReference type="ARBA" id="ARBA00022801"/>
    </source>
</evidence>
<reference evidence="5 6" key="1">
    <citation type="submission" date="2018-11" db="EMBL/GenBank/DDBJ databases">
        <title>YIM 102482-1 draft genome.</title>
        <authorList>
            <person name="Li G."/>
            <person name="Jiang Y."/>
        </authorList>
    </citation>
    <scope>NUCLEOTIDE SEQUENCE [LARGE SCALE GENOMIC DNA]</scope>
    <source>
        <strain evidence="5 6">YIM 102482-1</strain>
    </source>
</reference>
<keyword evidence="3" id="KW-0378">Hydrolase</keyword>
<keyword evidence="2" id="KW-0645">Protease</keyword>
<dbReference type="SUPFAM" id="SSF52317">
    <property type="entry name" value="Class I glutamine amidotransferase-like"/>
    <property type="match status" value="1"/>
</dbReference>
<dbReference type="InterPro" id="IPR029062">
    <property type="entry name" value="Class_I_gatase-like"/>
</dbReference>
<evidence type="ECO:0000256" key="4">
    <source>
        <dbReference type="ARBA" id="ARBA00022825"/>
    </source>
</evidence>
<accession>A0A3P3W4V1</accession>
<evidence type="ECO:0000313" key="6">
    <source>
        <dbReference type="Proteomes" id="UP000274391"/>
    </source>
</evidence>
<sequence length="242" mass="24487">MTVLLAGGGETEALRPLVNRFLDRVVARAAGHRPRVALIVAATTPKPVVIEMERLLGGRAEIVALLAELDASDTGTVVSGFDGGELLNADGVLITDGHVTGLLAALEHRAGDVRRLVHDGVPFFGIGAGAAIAADRALAGGHEIGGVAVAPVLTTEPDAEVTFEPGLGLVDLAIVPHAASHGRIGLAVAAIEAGLIDRALAIDTDTAIEVGEQGLDLIGAGSVWQLTGTDSGVVVSTIRHTA</sequence>
<organism evidence="5 6">
    <name type="scientific">Gulosibacter macacae</name>
    <dbReference type="NCBI Taxonomy" id="2488791"/>
    <lineage>
        <taxon>Bacteria</taxon>
        <taxon>Bacillati</taxon>
        <taxon>Actinomycetota</taxon>
        <taxon>Actinomycetes</taxon>
        <taxon>Micrococcales</taxon>
        <taxon>Microbacteriaceae</taxon>
        <taxon>Gulosibacter</taxon>
    </lineage>
</organism>
<dbReference type="Proteomes" id="UP000274391">
    <property type="component" value="Unassembled WGS sequence"/>
</dbReference>
<evidence type="ECO:0000256" key="2">
    <source>
        <dbReference type="ARBA" id="ARBA00022670"/>
    </source>
</evidence>
<dbReference type="Gene3D" id="3.40.50.880">
    <property type="match status" value="1"/>
</dbReference>
<keyword evidence="6" id="KW-1185">Reference proteome</keyword>
<dbReference type="GO" id="GO:0008236">
    <property type="term" value="F:serine-type peptidase activity"/>
    <property type="evidence" value="ECO:0007669"/>
    <property type="project" value="UniProtKB-KW"/>
</dbReference>
<dbReference type="Pfam" id="PF03575">
    <property type="entry name" value="Peptidase_S51"/>
    <property type="match status" value="1"/>
</dbReference>
<keyword evidence="4" id="KW-0720">Serine protease</keyword>
<evidence type="ECO:0000256" key="1">
    <source>
        <dbReference type="ARBA" id="ARBA00006534"/>
    </source>
</evidence>
<dbReference type="OrthoDB" id="3078420at2"/>
<gene>
    <name evidence="5" type="ORF">EG850_00585</name>
</gene>
<evidence type="ECO:0000313" key="5">
    <source>
        <dbReference type="EMBL" id="RRJ88679.1"/>
    </source>
</evidence>